<comment type="caution">
    <text evidence="1">The sequence shown here is derived from an EMBL/GenBank/DDBJ whole genome shotgun (WGS) entry which is preliminary data.</text>
</comment>
<dbReference type="AlphaFoldDB" id="A0A542EEU7"/>
<evidence type="ECO:0000313" key="2">
    <source>
        <dbReference type="Proteomes" id="UP000320806"/>
    </source>
</evidence>
<name>A0A542EEU7_9MICO</name>
<organism evidence="1 2">
    <name type="scientific">Yimella lutea</name>
    <dbReference type="NCBI Taxonomy" id="587872"/>
    <lineage>
        <taxon>Bacteria</taxon>
        <taxon>Bacillati</taxon>
        <taxon>Actinomycetota</taxon>
        <taxon>Actinomycetes</taxon>
        <taxon>Micrococcales</taxon>
        <taxon>Dermacoccaceae</taxon>
        <taxon>Yimella</taxon>
    </lineage>
</organism>
<keyword evidence="2" id="KW-1185">Reference proteome</keyword>
<dbReference type="Proteomes" id="UP000320806">
    <property type="component" value="Unassembled WGS sequence"/>
</dbReference>
<gene>
    <name evidence="1" type="ORF">FB459_1280</name>
</gene>
<protein>
    <submittedName>
        <fullName evidence="1">Uncharacterized protein</fullName>
    </submittedName>
</protein>
<accession>A0A542EEU7</accession>
<sequence length="75" mass="7779">MPYVSSTACSRLGSGLEVLAPSEWGGWIGGNPGGGCQNSAHRQVVRACEVNADHDTRAQSLQVGKSAAPVTEVRI</sequence>
<evidence type="ECO:0000313" key="1">
    <source>
        <dbReference type="EMBL" id="TQJ13845.1"/>
    </source>
</evidence>
<dbReference type="EMBL" id="VFMO01000001">
    <property type="protein sequence ID" value="TQJ13845.1"/>
    <property type="molecule type" value="Genomic_DNA"/>
</dbReference>
<reference evidence="1 2" key="1">
    <citation type="submission" date="2019-06" db="EMBL/GenBank/DDBJ databases">
        <title>Sequencing the genomes of 1000 actinobacteria strains.</title>
        <authorList>
            <person name="Klenk H.-P."/>
        </authorList>
    </citation>
    <scope>NUCLEOTIDE SEQUENCE [LARGE SCALE GENOMIC DNA]</scope>
    <source>
        <strain evidence="1 2">DSM 19828</strain>
    </source>
</reference>
<proteinExistence type="predicted"/>